<proteinExistence type="predicted"/>
<dbReference type="Proteomes" id="UP000002668">
    <property type="component" value="Genome"/>
</dbReference>
<reference evidence="2" key="1">
    <citation type="journal article" date="2011" name="Nat. Commun.">
        <title>Effector diversification within compartments of the Leptosphaeria maculans genome affected by Repeat-Induced Point mutations.</title>
        <authorList>
            <person name="Rouxel T."/>
            <person name="Grandaubert J."/>
            <person name="Hane J.K."/>
            <person name="Hoede C."/>
            <person name="van de Wouw A.P."/>
            <person name="Couloux A."/>
            <person name="Dominguez V."/>
            <person name="Anthouard V."/>
            <person name="Bally P."/>
            <person name="Bourras S."/>
            <person name="Cozijnsen A.J."/>
            <person name="Ciuffetti L.M."/>
            <person name="Degrave A."/>
            <person name="Dilmaghani A."/>
            <person name="Duret L."/>
            <person name="Fudal I."/>
            <person name="Goodwin S.B."/>
            <person name="Gout L."/>
            <person name="Glaser N."/>
            <person name="Linglin J."/>
            <person name="Kema G.H.J."/>
            <person name="Lapalu N."/>
            <person name="Lawrence C.B."/>
            <person name="May K."/>
            <person name="Meyer M."/>
            <person name="Ollivier B."/>
            <person name="Poulain J."/>
            <person name="Schoch C.L."/>
            <person name="Simon A."/>
            <person name="Spatafora J.W."/>
            <person name="Stachowiak A."/>
            <person name="Turgeon B.G."/>
            <person name="Tyler B.M."/>
            <person name="Vincent D."/>
            <person name="Weissenbach J."/>
            <person name="Amselem J."/>
            <person name="Quesneville H."/>
            <person name="Oliver R.P."/>
            <person name="Wincker P."/>
            <person name="Balesdent M.-H."/>
            <person name="Howlett B.J."/>
        </authorList>
    </citation>
    <scope>NUCLEOTIDE SEQUENCE [LARGE SCALE GENOMIC DNA]</scope>
    <source>
        <strain evidence="2">JN3 / isolate v23.1.3 / race Av1-4-5-6-7-8</strain>
    </source>
</reference>
<evidence type="ECO:0000313" key="1">
    <source>
        <dbReference type="EMBL" id="CBX99200.1"/>
    </source>
</evidence>
<organism evidence="1 2">
    <name type="scientific">Leptosphaeria maculans (strain JN3 / isolate v23.1.3 / race Av1-4-5-6-7-8)</name>
    <name type="common">Blackleg fungus</name>
    <name type="synonym">Phoma lingam</name>
    <dbReference type="NCBI Taxonomy" id="985895"/>
    <lineage>
        <taxon>Eukaryota</taxon>
        <taxon>Fungi</taxon>
        <taxon>Dikarya</taxon>
        <taxon>Ascomycota</taxon>
        <taxon>Pezizomycotina</taxon>
        <taxon>Dothideomycetes</taxon>
        <taxon>Pleosporomycetidae</taxon>
        <taxon>Pleosporales</taxon>
        <taxon>Pleosporineae</taxon>
        <taxon>Leptosphaeriaceae</taxon>
        <taxon>Plenodomus</taxon>
        <taxon>Plenodomus lingam/Leptosphaeria maculans species complex</taxon>
    </lineage>
</organism>
<dbReference type="InParanoid" id="E5A6F5"/>
<dbReference type="EMBL" id="FP929135">
    <property type="protein sequence ID" value="CBX99200.1"/>
    <property type="molecule type" value="Genomic_DNA"/>
</dbReference>
<dbReference type="HOGENOM" id="CLU_2923080_0_0_1"/>
<sequence length="61" mass="6992">MPPLIMVFYFIYTMNASNSQLILVNPADRTTCNDNVCYHRQRPGSLLTQPLHVSSIRLVIQ</sequence>
<keyword evidence="2" id="KW-1185">Reference proteome</keyword>
<evidence type="ECO:0000313" key="2">
    <source>
        <dbReference type="Proteomes" id="UP000002668"/>
    </source>
</evidence>
<accession>E5A6F5</accession>
<name>E5A6F5_LEPMJ</name>
<dbReference type="AlphaFoldDB" id="E5A6F5"/>
<dbReference type="VEuPathDB" id="FungiDB:LEMA_uP084390.1"/>
<gene>
    <name evidence="1" type="ORF">LEMA_uP084390.1</name>
</gene>
<protein>
    <submittedName>
        <fullName evidence="1">Uncharacterized protein</fullName>
    </submittedName>
</protein>